<dbReference type="AlphaFoldDB" id="A0A3S0IG12"/>
<dbReference type="Pfam" id="PF10740">
    <property type="entry name" value="DUF2529"/>
    <property type="match status" value="1"/>
</dbReference>
<accession>A0A3S0IG12</accession>
<evidence type="ECO:0000259" key="1">
    <source>
        <dbReference type="Pfam" id="PF10740"/>
    </source>
</evidence>
<dbReference type="InterPro" id="IPR019676">
    <property type="entry name" value="DUF2529"/>
</dbReference>
<reference evidence="2 3" key="1">
    <citation type="submission" date="2018-12" db="EMBL/GenBank/DDBJ databases">
        <title>Bacillus yapensis draft genome sequence.</title>
        <authorList>
            <person name="Yu L."/>
            <person name="Xu X."/>
            <person name="Tang X."/>
        </authorList>
    </citation>
    <scope>NUCLEOTIDE SEQUENCE [LARGE SCALE GENOMIC DNA]</scope>
    <source>
        <strain evidence="2 3">XXST-01</strain>
    </source>
</reference>
<dbReference type="RefSeq" id="WP_126408197.1">
    <property type="nucleotide sequence ID" value="NZ_RXNT01000005.1"/>
</dbReference>
<protein>
    <submittedName>
        <fullName evidence="2">DUF2529 family protein</fullName>
    </submittedName>
</protein>
<dbReference type="OrthoDB" id="2737584at2"/>
<dbReference type="Proteomes" id="UP000271374">
    <property type="component" value="Unassembled WGS sequence"/>
</dbReference>
<evidence type="ECO:0000313" key="3">
    <source>
        <dbReference type="Proteomes" id="UP000271374"/>
    </source>
</evidence>
<organism evidence="2 3">
    <name type="scientific">Bacillus yapensis</name>
    <dbReference type="NCBI Taxonomy" id="2492960"/>
    <lineage>
        <taxon>Bacteria</taxon>
        <taxon>Bacillati</taxon>
        <taxon>Bacillota</taxon>
        <taxon>Bacilli</taxon>
        <taxon>Bacillales</taxon>
        <taxon>Bacillaceae</taxon>
        <taxon>Bacillus</taxon>
    </lineage>
</organism>
<gene>
    <name evidence="2" type="ORF">EKG37_08130</name>
</gene>
<name>A0A3S0IG12_9BACI</name>
<dbReference type="EMBL" id="RXNT01000005">
    <property type="protein sequence ID" value="RTR33020.1"/>
    <property type="molecule type" value="Genomic_DNA"/>
</dbReference>
<sequence length="173" mass="19668">MLKMFTTQLTGLFKRIHEKDEFVFEDGARLLAQAAVGDGSIYIFGEKEMEAVLAEAFDSEEPMKNVKRWDGKDESITLADRVVIFSRYSDDEAAVQAGKWLRDNYIPFVSVATHVSDEKENLVQLADVHIDLQLKKALLPDEFGNRFGYPASMAALYVYYGLKFTVQEILEDL</sequence>
<comment type="caution">
    <text evidence="2">The sequence shown here is derived from an EMBL/GenBank/DDBJ whole genome shotgun (WGS) entry which is preliminary data.</text>
</comment>
<proteinExistence type="predicted"/>
<keyword evidence="3" id="KW-1185">Reference proteome</keyword>
<evidence type="ECO:0000313" key="2">
    <source>
        <dbReference type="EMBL" id="RTR33020.1"/>
    </source>
</evidence>
<dbReference type="Gene3D" id="3.40.50.10490">
    <property type="entry name" value="Glucose-6-phosphate isomerase like protein, domain 1"/>
    <property type="match status" value="1"/>
</dbReference>
<feature type="domain" description="DUF2529" evidence="1">
    <location>
        <begin position="1"/>
        <end position="170"/>
    </location>
</feature>